<keyword evidence="2" id="KW-1185">Reference proteome</keyword>
<feature type="non-terminal residue" evidence="1">
    <location>
        <position position="1"/>
    </location>
</feature>
<dbReference type="EMBL" id="CAJVPW010002331">
    <property type="protein sequence ID" value="CAG8503833.1"/>
    <property type="molecule type" value="Genomic_DNA"/>
</dbReference>
<evidence type="ECO:0000313" key="2">
    <source>
        <dbReference type="Proteomes" id="UP000789366"/>
    </source>
</evidence>
<name>A0ACA9L3W4_9GLOM</name>
<accession>A0ACA9L3W4</accession>
<dbReference type="Proteomes" id="UP000789366">
    <property type="component" value="Unassembled WGS sequence"/>
</dbReference>
<protein>
    <submittedName>
        <fullName evidence="1">17094_t:CDS:1</fullName>
    </submittedName>
</protein>
<gene>
    <name evidence="1" type="ORF">SPELUC_LOCUS3141</name>
</gene>
<proteinExistence type="predicted"/>
<organism evidence="1 2">
    <name type="scientific">Cetraspora pellucida</name>
    <dbReference type="NCBI Taxonomy" id="1433469"/>
    <lineage>
        <taxon>Eukaryota</taxon>
        <taxon>Fungi</taxon>
        <taxon>Fungi incertae sedis</taxon>
        <taxon>Mucoromycota</taxon>
        <taxon>Glomeromycotina</taxon>
        <taxon>Glomeromycetes</taxon>
        <taxon>Diversisporales</taxon>
        <taxon>Gigasporaceae</taxon>
        <taxon>Cetraspora</taxon>
    </lineage>
</organism>
<comment type="caution">
    <text evidence="1">The sequence shown here is derived from an EMBL/GenBank/DDBJ whole genome shotgun (WGS) entry which is preliminary data.</text>
</comment>
<sequence length="43" mass="4586">LDIALTDYGKQIIDLTSSNTIASRSTELENEPLTNASSLTTTS</sequence>
<reference evidence="1" key="1">
    <citation type="submission" date="2021-06" db="EMBL/GenBank/DDBJ databases">
        <authorList>
            <person name="Kallberg Y."/>
            <person name="Tangrot J."/>
            <person name="Rosling A."/>
        </authorList>
    </citation>
    <scope>NUCLEOTIDE SEQUENCE</scope>
    <source>
        <strain evidence="1">28 12/20/2015</strain>
    </source>
</reference>
<evidence type="ECO:0000313" key="1">
    <source>
        <dbReference type="EMBL" id="CAG8503833.1"/>
    </source>
</evidence>